<evidence type="ECO:0000313" key="1">
    <source>
        <dbReference type="EMBL" id="KML48680.1"/>
    </source>
</evidence>
<dbReference type="EMBL" id="LDWR01000055">
    <property type="protein sequence ID" value="KML48680.1"/>
    <property type="molecule type" value="Genomic_DNA"/>
</dbReference>
<name>A0A0J5WGW6_BURCE</name>
<accession>A0A0J5WGW6</accession>
<reference evidence="1 2" key="1">
    <citation type="submission" date="2015-05" db="EMBL/GenBank/DDBJ databases">
        <title>Draft genome of Burkholderia cepacia LK29.</title>
        <authorList>
            <person name="Chan X.Y."/>
        </authorList>
    </citation>
    <scope>NUCLEOTIDE SEQUENCE [LARGE SCALE GENOMIC DNA]</scope>
    <source>
        <strain evidence="1 2">LK29</strain>
    </source>
</reference>
<proteinExistence type="predicted"/>
<comment type="caution">
    <text evidence="1">The sequence shown here is derived from an EMBL/GenBank/DDBJ whole genome shotgun (WGS) entry which is preliminary data.</text>
</comment>
<sequence>MFMLKLISPFLLCPTSMVRHNCIQPRNVNRFCRGESELMDGSTQSIFALMAICRYQQQRTY</sequence>
<protein>
    <submittedName>
        <fullName evidence="1">Uncharacterized protein</fullName>
    </submittedName>
</protein>
<organism evidence="1 2">
    <name type="scientific">Burkholderia cepacia</name>
    <name type="common">Pseudomonas cepacia</name>
    <dbReference type="NCBI Taxonomy" id="292"/>
    <lineage>
        <taxon>Bacteria</taxon>
        <taxon>Pseudomonadati</taxon>
        <taxon>Pseudomonadota</taxon>
        <taxon>Betaproteobacteria</taxon>
        <taxon>Burkholderiales</taxon>
        <taxon>Burkholderiaceae</taxon>
        <taxon>Burkholderia</taxon>
        <taxon>Burkholderia cepacia complex</taxon>
    </lineage>
</organism>
<dbReference type="AlphaFoldDB" id="A0A0J5WGW6"/>
<evidence type="ECO:0000313" key="2">
    <source>
        <dbReference type="Proteomes" id="UP000036338"/>
    </source>
</evidence>
<dbReference type="Proteomes" id="UP000036338">
    <property type="component" value="Unassembled WGS sequence"/>
</dbReference>
<gene>
    <name evidence="1" type="ORF">VL15_28930</name>
</gene>